<evidence type="ECO:0000259" key="6">
    <source>
        <dbReference type="SMART" id="SM00663"/>
    </source>
</evidence>
<dbReference type="InterPro" id="IPR044893">
    <property type="entry name" value="RNA_pol_Rpb1_clamp_domain"/>
</dbReference>
<sequence>MDVVKRVQFSVLGTEEILQRSVVEVTKTDTYSGNEPVISGLFDPRMGTLEHNRNCSTCEQKNLFCPGHFGHIKLAMPVFHPMFFDMIRKLLKCICFRCSRPFASMRSSTVFRNEILRIKTIKNPKKRWDAFVLLCSNPKINKRCGDDCTEEQTDIESGCRAKQPTRYLKESPMKIIAEWKTAEETVNKEMSPSEILKIFQRITDEDIELMGFHVRWNKPEWMICTVLPVPPPAVRPSIIEDNGQRREDDLTHKLSDILKYNNQLQSKIDSGKGTEDQLRVLINLIQYHIATFMDNTIPGLPVAQQRNGRKLKSVADRLKKKEGRIRGNLNGKRVDQSARSVITPDPYISLDELGVPFRIAMNITFPEITNEYNIAELKALILNGPDEWPGAKYVRLIDDGITITLKYADRDKIANNLKYGDIVDRHLRDNDYILFNRQPSLHKMSMMCHKVKIMPYQTFRLPVLVTNGYNADRKIAL</sequence>
<dbReference type="InterPro" id="IPR007080">
    <property type="entry name" value="RNA_pol_Rpb1_1"/>
</dbReference>
<dbReference type="GO" id="GO:0006351">
    <property type="term" value="P:DNA-templated transcription"/>
    <property type="evidence" value="ECO:0007669"/>
    <property type="project" value="InterPro"/>
</dbReference>
<reference evidence="7" key="1">
    <citation type="journal article" date="2020" name="Nature">
        <title>Giant virus diversity and host interactions through global metagenomics.</title>
        <authorList>
            <person name="Schulz F."/>
            <person name="Roux S."/>
            <person name="Paez-Espino D."/>
            <person name="Jungbluth S."/>
            <person name="Walsh D.A."/>
            <person name="Denef V.J."/>
            <person name="McMahon K.D."/>
            <person name="Konstantinidis K.T."/>
            <person name="Eloe-Fadrosh E.A."/>
            <person name="Kyrpides N.C."/>
            <person name="Woyke T."/>
        </authorList>
    </citation>
    <scope>NUCLEOTIDE SEQUENCE</scope>
    <source>
        <strain evidence="7">GVMAG-S-3300013094-100</strain>
    </source>
</reference>
<evidence type="ECO:0000256" key="5">
    <source>
        <dbReference type="ARBA" id="ARBA00023163"/>
    </source>
</evidence>
<dbReference type="GO" id="GO:0003677">
    <property type="term" value="F:DNA binding"/>
    <property type="evidence" value="ECO:0007669"/>
    <property type="project" value="InterPro"/>
</dbReference>
<dbReference type="PANTHER" id="PTHR19376:SF32">
    <property type="entry name" value="DNA-DIRECTED RNA POLYMERASE III SUBUNIT RPC1"/>
    <property type="match status" value="1"/>
</dbReference>
<dbReference type="AlphaFoldDB" id="A0A6C0KTA2"/>
<evidence type="ECO:0000256" key="2">
    <source>
        <dbReference type="ARBA" id="ARBA00022478"/>
    </source>
</evidence>
<dbReference type="GO" id="GO:0003899">
    <property type="term" value="F:DNA-directed RNA polymerase activity"/>
    <property type="evidence" value="ECO:0007669"/>
    <property type="project" value="UniProtKB-EC"/>
</dbReference>
<evidence type="ECO:0000313" key="7">
    <source>
        <dbReference type="EMBL" id="QHU21202.1"/>
    </source>
</evidence>
<keyword evidence="5" id="KW-0804">Transcription</keyword>
<dbReference type="GO" id="GO:0000428">
    <property type="term" value="C:DNA-directed RNA polymerase complex"/>
    <property type="evidence" value="ECO:0007669"/>
    <property type="project" value="UniProtKB-KW"/>
</dbReference>
<dbReference type="InterPro" id="IPR000722">
    <property type="entry name" value="RNA_pol_asu"/>
</dbReference>
<name>A0A6C0KTA2_9ZZZZ</name>
<organism evidence="7">
    <name type="scientific">viral metagenome</name>
    <dbReference type="NCBI Taxonomy" id="1070528"/>
    <lineage>
        <taxon>unclassified sequences</taxon>
        <taxon>metagenomes</taxon>
        <taxon>organismal metagenomes</taxon>
    </lineage>
</organism>
<dbReference type="Gene3D" id="4.10.860.120">
    <property type="entry name" value="RNA polymerase II, clamp domain"/>
    <property type="match status" value="1"/>
</dbReference>
<evidence type="ECO:0000256" key="3">
    <source>
        <dbReference type="ARBA" id="ARBA00022679"/>
    </source>
</evidence>
<keyword evidence="3" id="KW-0808">Transferase</keyword>
<dbReference type="InterPro" id="IPR045867">
    <property type="entry name" value="DNA-dir_RpoC_beta_prime"/>
</dbReference>
<keyword evidence="4" id="KW-0548">Nucleotidyltransferase</keyword>
<proteinExistence type="predicted"/>
<dbReference type="Gene3D" id="3.30.1490.180">
    <property type="entry name" value="RNA polymerase ii"/>
    <property type="match status" value="1"/>
</dbReference>
<dbReference type="EMBL" id="MN740986">
    <property type="protein sequence ID" value="QHU21202.1"/>
    <property type="molecule type" value="Genomic_DNA"/>
</dbReference>
<evidence type="ECO:0000256" key="4">
    <source>
        <dbReference type="ARBA" id="ARBA00022695"/>
    </source>
</evidence>
<dbReference type="SMART" id="SM00663">
    <property type="entry name" value="RPOLA_N"/>
    <property type="match status" value="1"/>
</dbReference>
<feature type="domain" description="RNA polymerase N-terminal" evidence="6">
    <location>
        <begin position="220"/>
        <end position="476"/>
    </location>
</feature>
<dbReference type="PANTHER" id="PTHR19376">
    <property type="entry name" value="DNA-DIRECTED RNA POLYMERASE"/>
    <property type="match status" value="1"/>
</dbReference>
<dbReference type="EC" id="2.7.7.6" evidence="1"/>
<dbReference type="InterPro" id="IPR006592">
    <property type="entry name" value="RNA_pol_N"/>
</dbReference>
<dbReference type="Pfam" id="PF04997">
    <property type="entry name" value="RNA_pol_Rpb1_1"/>
    <property type="match status" value="1"/>
</dbReference>
<evidence type="ECO:0000256" key="1">
    <source>
        <dbReference type="ARBA" id="ARBA00012418"/>
    </source>
</evidence>
<dbReference type="SUPFAM" id="SSF64484">
    <property type="entry name" value="beta and beta-prime subunits of DNA dependent RNA-polymerase"/>
    <property type="match status" value="1"/>
</dbReference>
<protein>
    <recommendedName>
        <fullName evidence="1">DNA-directed RNA polymerase</fullName>
        <ecNumber evidence="1">2.7.7.6</ecNumber>
    </recommendedName>
</protein>
<keyword evidence="2" id="KW-0240">DNA-directed RNA polymerase</keyword>
<dbReference type="Pfam" id="PF00623">
    <property type="entry name" value="RNA_pol_Rpb1_2"/>
    <property type="match status" value="1"/>
</dbReference>
<dbReference type="Gene3D" id="2.40.40.20">
    <property type="match status" value="1"/>
</dbReference>
<accession>A0A6C0KTA2</accession>